<sequence length="235" mass="26279">MLRRQRTTPLDAQSPSSWSKCPASASRRKSIDGGSQPALSDSEYVRSNARAVKSNESFKHFHRTILLQHDWRVTFRAATLPHSLSPPQTLGSTTFLQTGITSLRESIHLTWTHFSITHRKATALRANSPRCPCHAQHLIQTLARTVHPSLGLVTEWSATSSTLSLEPTERLEALQKANAELGCKLIEAESTLGNRLNEHDMDLDEMQGHLEELKGGLTSTKWEEKDLRTKGIRNV</sequence>
<dbReference type="EMBL" id="JABBWK010000006">
    <property type="protein sequence ID" value="KAG1905654.1"/>
    <property type="molecule type" value="Genomic_DNA"/>
</dbReference>
<keyword evidence="3" id="KW-1185">Reference proteome</keyword>
<feature type="compositionally biased region" description="Polar residues" evidence="1">
    <location>
        <begin position="7"/>
        <end position="19"/>
    </location>
</feature>
<dbReference type="RefSeq" id="XP_041231229.1">
    <property type="nucleotide sequence ID" value="XM_041372493.1"/>
</dbReference>
<evidence type="ECO:0000256" key="1">
    <source>
        <dbReference type="SAM" id="MobiDB-lite"/>
    </source>
</evidence>
<comment type="caution">
    <text evidence="2">The sequence shown here is derived from an EMBL/GenBank/DDBJ whole genome shotgun (WGS) entry which is preliminary data.</text>
</comment>
<dbReference type="AlphaFoldDB" id="A0AAD4HS80"/>
<dbReference type="GeneID" id="64666791"/>
<name>A0AAD4HS80_9AGAM</name>
<proteinExistence type="predicted"/>
<accession>A0AAD4HS80</accession>
<organism evidence="2 3">
    <name type="scientific">Suillus fuscotomentosus</name>
    <dbReference type="NCBI Taxonomy" id="1912939"/>
    <lineage>
        <taxon>Eukaryota</taxon>
        <taxon>Fungi</taxon>
        <taxon>Dikarya</taxon>
        <taxon>Basidiomycota</taxon>
        <taxon>Agaricomycotina</taxon>
        <taxon>Agaricomycetes</taxon>
        <taxon>Agaricomycetidae</taxon>
        <taxon>Boletales</taxon>
        <taxon>Suillineae</taxon>
        <taxon>Suillaceae</taxon>
        <taxon>Suillus</taxon>
    </lineage>
</organism>
<evidence type="ECO:0000313" key="2">
    <source>
        <dbReference type="EMBL" id="KAG1905654.1"/>
    </source>
</evidence>
<feature type="region of interest" description="Disordered" evidence="1">
    <location>
        <begin position="1"/>
        <end position="43"/>
    </location>
</feature>
<protein>
    <submittedName>
        <fullName evidence="2">Uncharacterized protein</fullName>
    </submittedName>
</protein>
<reference evidence="2" key="1">
    <citation type="journal article" date="2020" name="New Phytol.">
        <title>Comparative genomics reveals dynamic genome evolution in host specialist ectomycorrhizal fungi.</title>
        <authorList>
            <person name="Lofgren L.A."/>
            <person name="Nguyen N.H."/>
            <person name="Vilgalys R."/>
            <person name="Ruytinx J."/>
            <person name="Liao H.L."/>
            <person name="Branco S."/>
            <person name="Kuo A."/>
            <person name="LaButti K."/>
            <person name="Lipzen A."/>
            <person name="Andreopoulos W."/>
            <person name="Pangilinan J."/>
            <person name="Riley R."/>
            <person name="Hundley H."/>
            <person name="Na H."/>
            <person name="Barry K."/>
            <person name="Grigoriev I.V."/>
            <person name="Stajich J.E."/>
            <person name="Kennedy P.G."/>
        </authorList>
    </citation>
    <scope>NUCLEOTIDE SEQUENCE</scope>
    <source>
        <strain evidence="2">FC203</strain>
    </source>
</reference>
<gene>
    <name evidence="2" type="ORF">F5891DRAFT_620714</name>
</gene>
<evidence type="ECO:0000313" key="3">
    <source>
        <dbReference type="Proteomes" id="UP001195769"/>
    </source>
</evidence>
<dbReference type="Proteomes" id="UP001195769">
    <property type="component" value="Unassembled WGS sequence"/>
</dbReference>